<evidence type="ECO:0000313" key="13">
    <source>
        <dbReference type="EMBL" id="MBU4682573.1"/>
    </source>
</evidence>
<evidence type="ECO:0000256" key="1">
    <source>
        <dbReference type="ARBA" id="ARBA00004651"/>
    </source>
</evidence>
<dbReference type="Pfam" id="PF02537">
    <property type="entry name" value="CRCB"/>
    <property type="match status" value="1"/>
</dbReference>
<dbReference type="RefSeq" id="WP_216375789.1">
    <property type="nucleotide sequence ID" value="NZ_JAGRYT010000022.1"/>
</dbReference>
<dbReference type="PANTHER" id="PTHR28259:SF1">
    <property type="entry name" value="FLUORIDE EXPORT PROTEIN 1-RELATED"/>
    <property type="match status" value="1"/>
</dbReference>
<dbReference type="HAMAP" id="MF_00454">
    <property type="entry name" value="FluC"/>
    <property type="match status" value="1"/>
</dbReference>
<keyword evidence="4 12" id="KW-0812">Transmembrane</keyword>
<comment type="function">
    <text evidence="12">Fluoride-specific ion channel. Important for reducing fluoride concentration in the cell, thus reducing its toxicity.</text>
</comment>
<feature type="transmembrane region" description="Helical" evidence="12">
    <location>
        <begin position="28"/>
        <end position="55"/>
    </location>
</feature>
<dbReference type="PROSITE" id="PS51257">
    <property type="entry name" value="PROKAR_LIPOPROTEIN"/>
    <property type="match status" value="1"/>
</dbReference>
<name>A0ABS6DH87_9ENTR</name>
<evidence type="ECO:0000256" key="7">
    <source>
        <dbReference type="ARBA" id="ARBA00023065"/>
    </source>
</evidence>
<organism evidence="13 14">
    <name type="scientific">Cedecea davisae</name>
    <dbReference type="NCBI Taxonomy" id="158484"/>
    <lineage>
        <taxon>Bacteria</taxon>
        <taxon>Pseudomonadati</taxon>
        <taxon>Pseudomonadota</taxon>
        <taxon>Gammaproteobacteria</taxon>
        <taxon>Enterobacterales</taxon>
        <taxon>Enterobacteriaceae</taxon>
        <taxon>Cedecea</taxon>
    </lineage>
</organism>
<dbReference type="EMBL" id="JAGRYU010000019">
    <property type="protein sequence ID" value="MBU4682573.1"/>
    <property type="molecule type" value="Genomic_DNA"/>
</dbReference>
<sequence length="125" mass="13378">MVKPLFAVIVGGSAGCVIRWLLSLRLNSLFPLLPLGTLLVNLIAGFIIGGALAFFLRQPQLDPCWKLLITTGLCGGMSTFSTFSVELFSLLQSGNYAWVMVSILAHVLGSLLMTAAGFFIINAVM</sequence>
<accession>A0ABS6DH87</accession>
<keyword evidence="12" id="KW-0479">Metal-binding</keyword>
<comment type="activity regulation">
    <text evidence="12">Na(+) is not transported, but it plays an essential structural role and its presence is essential for fluoride channel function.</text>
</comment>
<evidence type="ECO:0000256" key="2">
    <source>
        <dbReference type="ARBA" id="ARBA00022475"/>
    </source>
</evidence>
<keyword evidence="9 12" id="KW-0407">Ion channel</keyword>
<dbReference type="PANTHER" id="PTHR28259">
    <property type="entry name" value="FLUORIDE EXPORT PROTEIN 1-RELATED"/>
    <property type="match status" value="1"/>
</dbReference>
<keyword evidence="5 12" id="KW-1133">Transmembrane helix</keyword>
<feature type="transmembrane region" description="Helical" evidence="12">
    <location>
        <begin position="96"/>
        <end position="121"/>
    </location>
</feature>
<dbReference type="NCBIfam" id="NF010792">
    <property type="entry name" value="PRK14196.1"/>
    <property type="match status" value="1"/>
</dbReference>
<evidence type="ECO:0000256" key="9">
    <source>
        <dbReference type="ARBA" id="ARBA00023303"/>
    </source>
</evidence>
<dbReference type="NCBIfam" id="TIGR00494">
    <property type="entry name" value="crcB"/>
    <property type="match status" value="1"/>
</dbReference>
<keyword evidence="12" id="KW-0813">Transport</keyword>
<keyword evidence="3" id="KW-0997">Cell inner membrane</keyword>
<dbReference type="Proteomes" id="UP000686327">
    <property type="component" value="Unassembled WGS sequence"/>
</dbReference>
<keyword evidence="7 12" id="KW-0406">Ion transport</keyword>
<feature type="transmembrane region" description="Helical" evidence="12">
    <location>
        <begin position="5"/>
        <end position="22"/>
    </location>
</feature>
<evidence type="ECO:0000256" key="10">
    <source>
        <dbReference type="ARBA" id="ARBA00035120"/>
    </source>
</evidence>
<evidence type="ECO:0000256" key="4">
    <source>
        <dbReference type="ARBA" id="ARBA00022692"/>
    </source>
</evidence>
<proteinExistence type="inferred from homology"/>
<evidence type="ECO:0000313" key="14">
    <source>
        <dbReference type="Proteomes" id="UP000686327"/>
    </source>
</evidence>
<gene>
    <name evidence="12 13" type="primary">crcB</name>
    <name evidence="12" type="synonym">fluC</name>
    <name evidence="13" type="ORF">KC222_11170</name>
</gene>
<reference evidence="14" key="1">
    <citation type="submission" date="2023-07" db="EMBL/GenBank/DDBJ databases">
        <title>Cedecea davisae an AmpC producer and its therapeutic implications.</title>
        <authorList>
            <person name="Notter J."/>
        </authorList>
    </citation>
    <scope>NUCLEOTIDE SEQUENCE [LARGE SCALE GENOMIC DNA]</scope>
    <source>
        <strain evidence="14">1</strain>
    </source>
</reference>
<evidence type="ECO:0000256" key="8">
    <source>
        <dbReference type="ARBA" id="ARBA00023136"/>
    </source>
</evidence>
<keyword evidence="6 12" id="KW-0915">Sodium</keyword>
<feature type="binding site" evidence="12">
    <location>
        <position position="75"/>
    </location>
    <ligand>
        <name>Na(+)</name>
        <dbReference type="ChEBI" id="CHEBI:29101"/>
        <note>structural</note>
    </ligand>
</feature>
<comment type="subcellular location">
    <subcellularLocation>
        <location evidence="1 12">Cell membrane</location>
        <topology evidence="1 12">Multi-pass membrane protein</topology>
    </subcellularLocation>
</comment>
<evidence type="ECO:0000256" key="6">
    <source>
        <dbReference type="ARBA" id="ARBA00023053"/>
    </source>
</evidence>
<evidence type="ECO:0000256" key="5">
    <source>
        <dbReference type="ARBA" id="ARBA00022989"/>
    </source>
</evidence>
<evidence type="ECO:0000256" key="11">
    <source>
        <dbReference type="ARBA" id="ARBA00035585"/>
    </source>
</evidence>
<feature type="binding site" evidence="12">
    <location>
        <position position="78"/>
    </location>
    <ligand>
        <name>Na(+)</name>
        <dbReference type="ChEBI" id="CHEBI:29101"/>
        <note>structural</note>
    </ligand>
</feature>
<comment type="caution">
    <text evidence="13">The sequence shown here is derived from an EMBL/GenBank/DDBJ whole genome shotgun (WGS) entry which is preliminary data.</text>
</comment>
<keyword evidence="14" id="KW-1185">Reference proteome</keyword>
<protein>
    <recommendedName>
        <fullName evidence="12">Fluoride-specific ion channel FluC</fullName>
    </recommendedName>
</protein>
<comment type="catalytic activity">
    <reaction evidence="11">
        <text>fluoride(in) = fluoride(out)</text>
        <dbReference type="Rhea" id="RHEA:76159"/>
        <dbReference type="ChEBI" id="CHEBI:17051"/>
    </reaction>
    <physiologicalReaction direction="left-to-right" evidence="11">
        <dbReference type="Rhea" id="RHEA:76160"/>
    </physiologicalReaction>
</comment>
<comment type="similarity">
    <text evidence="10 12">Belongs to the fluoride channel Fluc/FEX (TC 1.A.43) family.</text>
</comment>
<keyword evidence="8 12" id="KW-0472">Membrane</keyword>
<evidence type="ECO:0000256" key="12">
    <source>
        <dbReference type="HAMAP-Rule" id="MF_00454"/>
    </source>
</evidence>
<feature type="transmembrane region" description="Helical" evidence="12">
    <location>
        <begin position="67"/>
        <end position="90"/>
    </location>
</feature>
<keyword evidence="2 12" id="KW-1003">Cell membrane</keyword>
<dbReference type="InterPro" id="IPR003691">
    <property type="entry name" value="FluC"/>
</dbReference>
<evidence type="ECO:0000256" key="3">
    <source>
        <dbReference type="ARBA" id="ARBA00022519"/>
    </source>
</evidence>